<accession>A0A347WCF8</accession>
<sequence length="390" mass="40744">MTSGPLETSGMRARVRHVMDTAIDKARLVGAVVLVAVEGEVVVAEAAGLADREAGRPMQVDTLFRLASLTKPVVTAVCLALAEEGLVDLHAPVSRYLPQFRPCLPDGGPCDITLHQLLTHTSGLGYGFSLPRDDNPYTRAGVSDGIAEPGLSLADNMARLASVPLLFPPGQGWCYSLGLDVIGAVIEQVSGQSLPAAVQHHVGRVLSWRESGFTVRTSETLAACYADARPVPIRMGAEYVLSRILPDGGVGEIRFAPDRILNPHSYPSGGAGMVGTAHEFLAFIDTVRSGGDGILSPASAMLFGHNAIGDLDMGPQTRGRRFGYGGAVITDPDAARTSLGAGSFTWGGVYGHQWVVDRSRGLSIVMLSNTALAGMAGTYPDAVVAAVCAG</sequence>
<dbReference type="SUPFAM" id="SSF56601">
    <property type="entry name" value="beta-lactamase/transpeptidase-like"/>
    <property type="match status" value="1"/>
</dbReference>
<dbReference type="PANTHER" id="PTHR43283">
    <property type="entry name" value="BETA-LACTAMASE-RELATED"/>
    <property type="match status" value="1"/>
</dbReference>
<dbReference type="Proteomes" id="UP000264120">
    <property type="component" value="Chromosome"/>
</dbReference>
<dbReference type="EC" id="3.1.1.-" evidence="2"/>
<keyword evidence="2" id="KW-0378">Hydrolase</keyword>
<dbReference type="Pfam" id="PF00144">
    <property type="entry name" value="Beta-lactamase"/>
    <property type="match status" value="1"/>
</dbReference>
<gene>
    <name evidence="2" type="primary">estB</name>
    <name evidence="2" type="ORF">CD178_01790</name>
</gene>
<proteinExistence type="predicted"/>
<name>A0A347WCF8_9PROT</name>
<dbReference type="EMBL" id="CP023036">
    <property type="protein sequence ID" value="AXY22551.1"/>
    <property type="molecule type" value="Genomic_DNA"/>
</dbReference>
<dbReference type="Gene3D" id="3.40.710.10">
    <property type="entry name" value="DD-peptidase/beta-lactamase superfamily"/>
    <property type="match status" value="1"/>
</dbReference>
<dbReference type="PANTHER" id="PTHR43283:SF3">
    <property type="entry name" value="BETA-LACTAMASE FAMILY PROTEIN (AFU_ORTHOLOGUE AFUA_5G07500)"/>
    <property type="match status" value="1"/>
</dbReference>
<dbReference type="InterPro" id="IPR050789">
    <property type="entry name" value="Diverse_Enzym_Activities"/>
</dbReference>
<dbReference type="KEGG" id="ksc:CD178_01790"/>
<evidence type="ECO:0000259" key="1">
    <source>
        <dbReference type="Pfam" id="PF00144"/>
    </source>
</evidence>
<protein>
    <submittedName>
        <fullName evidence="2">Esterase EstB</fullName>
        <ecNumber evidence="2">3.1.1.-</ecNumber>
    </submittedName>
</protein>
<dbReference type="OrthoDB" id="5705574at2"/>
<evidence type="ECO:0000313" key="2">
    <source>
        <dbReference type="EMBL" id="AXY22551.1"/>
    </source>
</evidence>
<evidence type="ECO:0000313" key="3">
    <source>
        <dbReference type="Proteomes" id="UP000264120"/>
    </source>
</evidence>
<dbReference type="AlphaFoldDB" id="A0A347WCF8"/>
<keyword evidence="3" id="KW-1185">Reference proteome</keyword>
<dbReference type="InterPro" id="IPR012338">
    <property type="entry name" value="Beta-lactam/transpept-like"/>
</dbReference>
<dbReference type="GO" id="GO:0016787">
    <property type="term" value="F:hydrolase activity"/>
    <property type="evidence" value="ECO:0007669"/>
    <property type="project" value="UniProtKB-KW"/>
</dbReference>
<dbReference type="InterPro" id="IPR001466">
    <property type="entry name" value="Beta-lactam-related"/>
</dbReference>
<organism evidence="2 3">
    <name type="scientific">Komagataeibacter saccharivorans</name>
    <dbReference type="NCBI Taxonomy" id="265959"/>
    <lineage>
        <taxon>Bacteria</taxon>
        <taxon>Pseudomonadati</taxon>
        <taxon>Pseudomonadota</taxon>
        <taxon>Alphaproteobacteria</taxon>
        <taxon>Acetobacterales</taxon>
        <taxon>Acetobacteraceae</taxon>
        <taxon>Komagataeibacter</taxon>
    </lineage>
</organism>
<feature type="domain" description="Beta-lactamase-related" evidence="1">
    <location>
        <begin position="16"/>
        <end position="373"/>
    </location>
</feature>
<reference evidence="2 3" key="1">
    <citation type="submission" date="2017-08" db="EMBL/GenBank/DDBJ databases">
        <title>Complete genome sequence of Gluconacetobacter saccharivorans CV1 isolated from Fermented Vinegar.</title>
        <authorList>
            <person name="Kim S.-Y."/>
        </authorList>
    </citation>
    <scope>NUCLEOTIDE SEQUENCE [LARGE SCALE GENOMIC DNA]</scope>
    <source>
        <strain evidence="2 3">CV1</strain>
    </source>
</reference>
<dbReference type="RefSeq" id="WP_118962928.1">
    <property type="nucleotide sequence ID" value="NZ_CP023036.1"/>
</dbReference>